<dbReference type="InterPro" id="IPR037066">
    <property type="entry name" value="Plug_dom_sf"/>
</dbReference>
<keyword evidence="14" id="KW-0675">Receptor</keyword>
<keyword evidence="2 8" id="KW-0813">Transport</keyword>
<evidence type="ECO:0000256" key="10">
    <source>
        <dbReference type="SAM" id="MobiDB-lite"/>
    </source>
</evidence>
<feature type="signal peptide" evidence="11">
    <location>
        <begin position="1"/>
        <end position="38"/>
    </location>
</feature>
<dbReference type="GO" id="GO:0009279">
    <property type="term" value="C:cell outer membrane"/>
    <property type="evidence" value="ECO:0007669"/>
    <property type="project" value="UniProtKB-SubCell"/>
</dbReference>
<keyword evidence="5 9" id="KW-0798">TonB box</keyword>
<dbReference type="Pfam" id="PF00593">
    <property type="entry name" value="TonB_dep_Rec_b-barrel"/>
    <property type="match status" value="1"/>
</dbReference>
<keyword evidence="11" id="KW-0732">Signal</keyword>
<dbReference type="PANTHER" id="PTHR47234">
    <property type="match status" value="1"/>
</dbReference>
<keyword evidence="6 8" id="KW-0472">Membrane</keyword>
<evidence type="ECO:0000313" key="15">
    <source>
        <dbReference type="Proteomes" id="UP000292347"/>
    </source>
</evidence>
<evidence type="ECO:0000256" key="2">
    <source>
        <dbReference type="ARBA" id="ARBA00022448"/>
    </source>
</evidence>
<evidence type="ECO:0000256" key="5">
    <source>
        <dbReference type="ARBA" id="ARBA00023077"/>
    </source>
</evidence>
<dbReference type="InterPro" id="IPR012910">
    <property type="entry name" value="Plug_dom"/>
</dbReference>
<comment type="similarity">
    <text evidence="8 9">Belongs to the TonB-dependent receptor family.</text>
</comment>
<dbReference type="InterPro" id="IPR000531">
    <property type="entry name" value="Beta-barrel_TonB"/>
</dbReference>
<reference evidence="14 15" key="1">
    <citation type="submission" date="2019-01" db="EMBL/GenBank/DDBJ databases">
        <title>Sphingomonas mucosissima sp. nov. and Sphingomonas desiccabilis sp. nov., from biological soil crusts in the Colorado Plateau, USA.</title>
        <authorList>
            <person name="Zhu D."/>
        </authorList>
    </citation>
    <scope>NUCLEOTIDE SEQUENCE [LARGE SCALE GENOMIC DNA]</scope>
    <source>
        <strain evidence="14 15">CP1D</strain>
    </source>
</reference>
<comment type="subcellular location">
    <subcellularLocation>
        <location evidence="1 8">Cell outer membrane</location>
        <topology evidence="1 8">Multi-pass membrane protein</topology>
    </subcellularLocation>
</comment>
<evidence type="ECO:0000259" key="13">
    <source>
        <dbReference type="Pfam" id="PF07715"/>
    </source>
</evidence>
<evidence type="ECO:0000256" key="4">
    <source>
        <dbReference type="ARBA" id="ARBA00022692"/>
    </source>
</evidence>
<evidence type="ECO:0000256" key="1">
    <source>
        <dbReference type="ARBA" id="ARBA00004571"/>
    </source>
</evidence>
<dbReference type="AlphaFoldDB" id="A0A4Q2IYD3"/>
<dbReference type="Gene3D" id="2.40.170.20">
    <property type="entry name" value="TonB-dependent receptor, beta-barrel domain"/>
    <property type="match status" value="1"/>
</dbReference>
<dbReference type="EMBL" id="SDPT01000001">
    <property type="protein sequence ID" value="RXZ34234.1"/>
    <property type="molecule type" value="Genomic_DNA"/>
</dbReference>
<organism evidence="14 15">
    <name type="scientific">Sphingomonas desiccabilis</name>
    <dbReference type="NCBI Taxonomy" id="429134"/>
    <lineage>
        <taxon>Bacteria</taxon>
        <taxon>Pseudomonadati</taxon>
        <taxon>Pseudomonadota</taxon>
        <taxon>Alphaproteobacteria</taxon>
        <taxon>Sphingomonadales</taxon>
        <taxon>Sphingomonadaceae</taxon>
        <taxon>Sphingomonas</taxon>
    </lineage>
</organism>
<feature type="chain" id="PRO_5020552684" evidence="11">
    <location>
        <begin position="39"/>
        <end position="1051"/>
    </location>
</feature>
<dbReference type="OrthoDB" id="7051241at2"/>
<evidence type="ECO:0000256" key="11">
    <source>
        <dbReference type="SAM" id="SignalP"/>
    </source>
</evidence>
<feature type="region of interest" description="Disordered" evidence="10">
    <location>
        <begin position="43"/>
        <end position="69"/>
    </location>
</feature>
<feature type="domain" description="TonB-dependent receptor-like beta-barrel" evidence="12">
    <location>
        <begin position="478"/>
        <end position="1018"/>
    </location>
</feature>
<dbReference type="InterPro" id="IPR039426">
    <property type="entry name" value="TonB-dep_rcpt-like"/>
</dbReference>
<protein>
    <submittedName>
        <fullName evidence="14">TonB-dependent receptor</fullName>
    </submittedName>
</protein>
<evidence type="ECO:0000256" key="6">
    <source>
        <dbReference type="ARBA" id="ARBA00023136"/>
    </source>
</evidence>
<proteinExistence type="inferred from homology"/>
<name>A0A4Q2IYD3_9SPHN</name>
<dbReference type="SUPFAM" id="SSF56935">
    <property type="entry name" value="Porins"/>
    <property type="match status" value="1"/>
</dbReference>
<keyword evidence="3 8" id="KW-1134">Transmembrane beta strand</keyword>
<feature type="domain" description="TonB-dependent receptor plug" evidence="13">
    <location>
        <begin position="87"/>
        <end position="201"/>
    </location>
</feature>
<keyword evidence="4 8" id="KW-0812">Transmembrane</keyword>
<evidence type="ECO:0000256" key="8">
    <source>
        <dbReference type="PROSITE-ProRule" id="PRU01360"/>
    </source>
</evidence>
<dbReference type="Pfam" id="PF07715">
    <property type="entry name" value="Plug"/>
    <property type="match status" value="1"/>
</dbReference>
<dbReference type="InterPro" id="IPR036942">
    <property type="entry name" value="Beta-barrel_TonB_sf"/>
</dbReference>
<evidence type="ECO:0000313" key="14">
    <source>
        <dbReference type="EMBL" id="RXZ34234.1"/>
    </source>
</evidence>
<sequence>MGSRVDRGYQMTRVFVRKAVFGLTASTIALVLAGGAAAQTTTPADAESASTDQNQIGAPQTEVPAPALEDTGGEVVVTGSRISRPTLNSPIPVTSVSAADLTRTGAVVVGDVLNDLPSLRSTYSQANSTQYIGTSGVNFLDLRGLGVTRTLVLVNGRRHITGSEGDFLVDTNTIPTDLLDRVDVVTGGSSAVYGSDAMAGVVNFVLKRNFDGVTLNAQGGLSDEGDRGTYRVSGTFGKNFAEGRGNIALALEYNRQNLLTYTDRPDLTGAFTGRRQFQLVDSPAADNDTPNRTYLNRVRSFGYDNGGNFIAYSGAGIGTCGNGVTMACLPNGYPRVFGFNTDGSLREYNYGQDFRPAGSNNNNGGDGAILNDRGTLNPSLKRYVANLLGHYDVSEGFKPFFEAKFVRVESFNQGTPTFAQGGEQGLVADTDEDGNDILRPATSGFARQSIGIPISLDNPYLQPGAAATIRSMLPAGATFFRLNRNNNDFGTRDEYDRRDTYRIVVGAEGTFNEDWKYDFSVNYGEFRSRSTFYNNRINQNFYNAVDAVRNGAGEIVCRINQASITDPNCVPLNVLGEGAPSQAALNYINTNSTRTGKATEFDVNANVVGDSSQLFELPGGPVRFALGAEYRRETASYAYDELVSSGATFLNAIPPFNPPSFEVKEAYGEIEMPVLRDMAFAEELTATGAVRVADYKGATGTVWAYNVGGIYAPVRDIKFRVNYSKAVRAPTLSDLYSSPTQNFAQLNDPCDVNFINTGRPSRVANCAAAGVPTGFVNNAARAGSTEILSGGNPNLEAERSRSWTYGVIVQPSFLPGLAITADYYDIKISNVIAAVDAQTILDACYDAASLENQFCGLINPRQANGEFAPTALLQSTVNFAALEARGIDMDIAYNHRFDADNRLALRAVGTWVRTRNDFPYLDNPEQRERIKGELGDPIWNINLSADYTHKNVTLGYQLRYIGRQSITDWEAQHDTYGVPALDPNYADVVYYPRVFYHAIRASAEVNDQFRLYGGIDNLTDKRPPYGLLGNGEDAIYDNVGRFMYVGVSVKM</sequence>
<evidence type="ECO:0000256" key="9">
    <source>
        <dbReference type="RuleBase" id="RU003357"/>
    </source>
</evidence>
<evidence type="ECO:0000259" key="12">
    <source>
        <dbReference type="Pfam" id="PF00593"/>
    </source>
</evidence>
<dbReference type="Proteomes" id="UP000292347">
    <property type="component" value="Unassembled WGS sequence"/>
</dbReference>
<dbReference type="Gene3D" id="2.170.130.10">
    <property type="entry name" value="TonB-dependent receptor, plug domain"/>
    <property type="match status" value="1"/>
</dbReference>
<accession>A0A4Q2IYD3</accession>
<comment type="caution">
    <text evidence="14">The sequence shown here is derived from an EMBL/GenBank/DDBJ whole genome shotgun (WGS) entry which is preliminary data.</text>
</comment>
<feature type="compositionally biased region" description="Polar residues" evidence="10">
    <location>
        <begin position="48"/>
        <end position="58"/>
    </location>
</feature>
<keyword evidence="15" id="KW-1185">Reference proteome</keyword>
<evidence type="ECO:0000256" key="7">
    <source>
        <dbReference type="ARBA" id="ARBA00023237"/>
    </source>
</evidence>
<keyword evidence="7 8" id="KW-0998">Cell outer membrane</keyword>
<dbReference type="PROSITE" id="PS52016">
    <property type="entry name" value="TONB_DEPENDENT_REC_3"/>
    <property type="match status" value="1"/>
</dbReference>
<dbReference type="PANTHER" id="PTHR47234:SF2">
    <property type="entry name" value="TONB-DEPENDENT RECEPTOR"/>
    <property type="match status" value="1"/>
</dbReference>
<gene>
    <name evidence="14" type="ORF">EO081_00530</name>
</gene>
<evidence type="ECO:0000256" key="3">
    <source>
        <dbReference type="ARBA" id="ARBA00022452"/>
    </source>
</evidence>